<protein>
    <submittedName>
        <fullName evidence="2">Uncharacterized protein</fullName>
    </submittedName>
</protein>
<gene>
    <name evidence="2" type="ORF">Gorai_019395</name>
</gene>
<reference evidence="2 3" key="1">
    <citation type="journal article" date="2019" name="Genome Biol. Evol.">
        <title>Insights into the evolution of the New World diploid cottons (Gossypium, subgenus Houzingenia) based on genome sequencing.</title>
        <authorList>
            <person name="Grover C.E."/>
            <person name="Arick M.A. 2nd"/>
            <person name="Thrash A."/>
            <person name="Conover J.L."/>
            <person name="Sanders W.S."/>
            <person name="Peterson D.G."/>
            <person name="Frelichowski J.E."/>
            <person name="Scheffler J.A."/>
            <person name="Scheffler B.E."/>
            <person name="Wendel J.F."/>
        </authorList>
    </citation>
    <scope>NUCLEOTIDE SEQUENCE [LARGE SCALE GENOMIC DNA]</scope>
    <source>
        <strain evidence="2">8</strain>
        <tissue evidence="2">Leaf</tissue>
    </source>
</reference>
<feature type="non-terminal residue" evidence="2">
    <location>
        <position position="1"/>
    </location>
</feature>
<dbReference type="Proteomes" id="UP000593578">
    <property type="component" value="Unassembled WGS sequence"/>
</dbReference>
<evidence type="ECO:0000313" key="3">
    <source>
        <dbReference type="Proteomes" id="UP000593578"/>
    </source>
</evidence>
<organism evidence="2 3">
    <name type="scientific">Gossypium raimondii</name>
    <name type="common">Peruvian cotton</name>
    <name type="synonym">Gossypium klotzschianum subsp. raimondii</name>
    <dbReference type="NCBI Taxonomy" id="29730"/>
    <lineage>
        <taxon>Eukaryota</taxon>
        <taxon>Viridiplantae</taxon>
        <taxon>Streptophyta</taxon>
        <taxon>Embryophyta</taxon>
        <taxon>Tracheophyta</taxon>
        <taxon>Spermatophyta</taxon>
        <taxon>Magnoliopsida</taxon>
        <taxon>eudicotyledons</taxon>
        <taxon>Gunneridae</taxon>
        <taxon>Pentapetalae</taxon>
        <taxon>rosids</taxon>
        <taxon>malvids</taxon>
        <taxon>Malvales</taxon>
        <taxon>Malvaceae</taxon>
        <taxon>Malvoideae</taxon>
        <taxon>Gossypium</taxon>
    </lineage>
</organism>
<dbReference type="AlphaFoldDB" id="A0A7J8PN37"/>
<accession>A0A7J8PN37</accession>
<sequence length="30" mass="3193">PVAKGLEEKDPKKPASKATEKKGKTVEVAK</sequence>
<name>A0A7J8PN37_GOSRA</name>
<dbReference type="EMBL" id="JABEZZ010000007">
    <property type="protein sequence ID" value="MBA0590699.1"/>
    <property type="molecule type" value="Genomic_DNA"/>
</dbReference>
<proteinExistence type="predicted"/>
<evidence type="ECO:0000256" key="1">
    <source>
        <dbReference type="SAM" id="MobiDB-lite"/>
    </source>
</evidence>
<feature type="region of interest" description="Disordered" evidence="1">
    <location>
        <begin position="1"/>
        <end position="30"/>
    </location>
</feature>
<evidence type="ECO:0000313" key="2">
    <source>
        <dbReference type="EMBL" id="MBA0590699.1"/>
    </source>
</evidence>
<comment type="caution">
    <text evidence="2">The sequence shown here is derived from an EMBL/GenBank/DDBJ whole genome shotgun (WGS) entry which is preliminary data.</text>
</comment>